<evidence type="ECO:0000259" key="1">
    <source>
        <dbReference type="PROSITE" id="PS50878"/>
    </source>
</evidence>
<dbReference type="InterPro" id="IPR000477">
    <property type="entry name" value="RT_dom"/>
</dbReference>
<feature type="domain" description="Reverse transcriptase" evidence="1">
    <location>
        <begin position="1"/>
        <end position="110"/>
    </location>
</feature>
<gene>
    <name evidence="2" type="ORF">PM001_LOCUS17714</name>
</gene>
<name>A0AAV1UHP9_9STRA</name>
<dbReference type="Pfam" id="PF00078">
    <property type="entry name" value="RVT_1"/>
    <property type="match status" value="1"/>
</dbReference>
<dbReference type="Proteomes" id="UP001162060">
    <property type="component" value="Unassembled WGS sequence"/>
</dbReference>
<evidence type="ECO:0000313" key="2">
    <source>
        <dbReference type="EMBL" id="CAK7932564.1"/>
    </source>
</evidence>
<dbReference type="PANTHER" id="PTHR33064:SF37">
    <property type="entry name" value="RIBONUCLEASE H"/>
    <property type="match status" value="1"/>
</dbReference>
<dbReference type="CDD" id="cd01647">
    <property type="entry name" value="RT_LTR"/>
    <property type="match status" value="1"/>
</dbReference>
<accession>A0AAV1UHP9</accession>
<dbReference type="Gene3D" id="3.30.70.270">
    <property type="match status" value="2"/>
</dbReference>
<comment type="caution">
    <text evidence="2">The sequence shown here is derived from an EMBL/GenBank/DDBJ whole genome shotgun (WGS) entry which is preliminary data.</text>
</comment>
<dbReference type="EMBL" id="CAKLBY020000190">
    <property type="protein sequence ID" value="CAK7932564.1"/>
    <property type="molecule type" value="Genomic_DNA"/>
</dbReference>
<protein>
    <recommendedName>
        <fullName evidence="1">Reverse transcriptase domain-containing protein</fullName>
    </recommendedName>
</protein>
<organism evidence="2 3">
    <name type="scientific">Peronospora matthiolae</name>
    <dbReference type="NCBI Taxonomy" id="2874970"/>
    <lineage>
        <taxon>Eukaryota</taxon>
        <taxon>Sar</taxon>
        <taxon>Stramenopiles</taxon>
        <taxon>Oomycota</taxon>
        <taxon>Peronosporomycetes</taxon>
        <taxon>Peronosporales</taxon>
        <taxon>Peronosporaceae</taxon>
        <taxon>Peronospora</taxon>
    </lineage>
</organism>
<dbReference type="InterPro" id="IPR043128">
    <property type="entry name" value="Rev_trsase/Diguanyl_cyclase"/>
</dbReference>
<dbReference type="PANTHER" id="PTHR33064">
    <property type="entry name" value="POL PROTEIN"/>
    <property type="match status" value="1"/>
</dbReference>
<sequence>MREKEIPYTAVSTPSNMLWEWLVMPQGLSNAPATFNRCVTNLLRSVRDFAPSYFDDVFVHIRAMDGKTEVEIHRIHVQKVLTLMREHKLLANIKKFIFAENEIPLLGCIVGKHGVLPNLEKIKAISDWPVPVDVKGLRKFLGLVAYLLKYSRN</sequence>
<proteinExistence type="predicted"/>
<dbReference type="AlphaFoldDB" id="A0AAV1UHP9"/>
<dbReference type="InterPro" id="IPR051320">
    <property type="entry name" value="Viral_Replic_Matur_Polypro"/>
</dbReference>
<dbReference type="InterPro" id="IPR043502">
    <property type="entry name" value="DNA/RNA_pol_sf"/>
</dbReference>
<dbReference type="PROSITE" id="PS50878">
    <property type="entry name" value="RT_POL"/>
    <property type="match status" value="1"/>
</dbReference>
<dbReference type="SUPFAM" id="SSF56672">
    <property type="entry name" value="DNA/RNA polymerases"/>
    <property type="match status" value="1"/>
</dbReference>
<evidence type="ECO:0000313" key="3">
    <source>
        <dbReference type="Proteomes" id="UP001162060"/>
    </source>
</evidence>
<reference evidence="2" key="1">
    <citation type="submission" date="2024-01" db="EMBL/GenBank/DDBJ databases">
        <authorList>
            <person name="Webb A."/>
        </authorList>
    </citation>
    <scope>NUCLEOTIDE SEQUENCE</scope>
    <source>
        <strain evidence="2">Pm1</strain>
    </source>
</reference>